<organism evidence="3">
    <name type="scientific">Tanacetum cinerariifolium</name>
    <name type="common">Dalmatian daisy</name>
    <name type="synonym">Chrysanthemum cinerariifolium</name>
    <dbReference type="NCBI Taxonomy" id="118510"/>
    <lineage>
        <taxon>Eukaryota</taxon>
        <taxon>Viridiplantae</taxon>
        <taxon>Streptophyta</taxon>
        <taxon>Embryophyta</taxon>
        <taxon>Tracheophyta</taxon>
        <taxon>Spermatophyta</taxon>
        <taxon>Magnoliopsida</taxon>
        <taxon>eudicotyledons</taxon>
        <taxon>Gunneridae</taxon>
        <taxon>Pentapetalae</taxon>
        <taxon>asterids</taxon>
        <taxon>campanulids</taxon>
        <taxon>Asterales</taxon>
        <taxon>Asteraceae</taxon>
        <taxon>Asteroideae</taxon>
        <taxon>Anthemideae</taxon>
        <taxon>Anthemidinae</taxon>
        <taxon>Tanacetum</taxon>
    </lineage>
</organism>
<dbReference type="EMBL" id="BKCJ010008537">
    <property type="protein sequence ID" value="GEU82720.1"/>
    <property type="molecule type" value="Genomic_DNA"/>
</dbReference>
<accession>A0A699GL14</accession>
<protein>
    <submittedName>
        <fullName evidence="3">Transposase, Ptta/En/Spm</fullName>
    </submittedName>
</protein>
<evidence type="ECO:0000256" key="1">
    <source>
        <dbReference type="SAM" id="MobiDB-lite"/>
    </source>
</evidence>
<feature type="domain" description="PB1-like" evidence="2">
    <location>
        <begin position="190"/>
        <end position="282"/>
    </location>
</feature>
<sequence>MYRPFFDSPSSSSRPKQWYTPLNRINLDMDIENLFNMQDYYVRQGSGGNQDFYTGQDYSMGHGSAHGSASIEDDSSIKEVAPIKANKVSKRRHKSVTPEKNESSKPWTTEEDVALCRAWCDMSKNNTRGNDMKSRGFWKRMVMGKRFGKCDQRRDRAKKKSSSSSCLKFSYVAGGCLVDLMASESQPSTFLIKYHRGGVFVRDPLSYEYEILSEILDVDLVSLGLVGFINQLKTECTGSVKSIFYLVPGIEFHLGLKPLKYDTDFDAFVQCGVNHDHVLRVYSSRFEFDINEQNNDSGSELDDDDYNVYDYASSAESDTASIDHLSEGEE</sequence>
<dbReference type="InterPro" id="IPR058594">
    <property type="entry name" value="PB1-like_dom_pln"/>
</dbReference>
<feature type="region of interest" description="Disordered" evidence="1">
    <location>
        <begin position="53"/>
        <end position="107"/>
    </location>
</feature>
<name>A0A699GL14_TANCI</name>
<evidence type="ECO:0000313" key="3">
    <source>
        <dbReference type="EMBL" id="GEU82720.1"/>
    </source>
</evidence>
<proteinExistence type="predicted"/>
<reference evidence="3" key="1">
    <citation type="journal article" date="2019" name="Sci. Rep.">
        <title>Draft genome of Tanacetum cinerariifolium, the natural source of mosquito coil.</title>
        <authorList>
            <person name="Yamashiro T."/>
            <person name="Shiraishi A."/>
            <person name="Satake H."/>
            <person name="Nakayama K."/>
        </authorList>
    </citation>
    <scope>NUCLEOTIDE SEQUENCE</scope>
</reference>
<feature type="compositionally biased region" description="Low complexity" evidence="1">
    <location>
        <begin position="61"/>
        <end position="70"/>
    </location>
</feature>
<dbReference type="Pfam" id="PF26130">
    <property type="entry name" value="PB1-like"/>
    <property type="match status" value="1"/>
</dbReference>
<gene>
    <name evidence="3" type="ORF">Tci_054698</name>
</gene>
<comment type="caution">
    <text evidence="3">The sequence shown here is derived from an EMBL/GenBank/DDBJ whole genome shotgun (WGS) entry which is preliminary data.</text>
</comment>
<dbReference type="AlphaFoldDB" id="A0A699GL14"/>
<evidence type="ECO:0000259" key="2">
    <source>
        <dbReference type="Pfam" id="PF26130"/>
    </source>
</evidence>